<dbReference type="AlphaFoldDB" id="A0A379DG71"/>
<feature type="transmembrane region" description="Helical" evidence="1">
    <location>
        <begin position="51"/>
        <end position="69"/>
    </location>
</feature>
<keyword evidence="1" id="KW-0472">Membrane</keyword>
<accession>A0A379DG71</accession>
<evidence type="ECO:0000256" key="1">
    <source>
        <dbReference type="SAM" id="Phobius"/>
    </source>
</evidence>
<evidence type="ECO:0000313" key="2">
    <source>
        <dbReference type="EMBL" id="SUB77331.1"/>
    </source>
</evidence>
<reference evidence="2 3" key="1">
    <citation type="submission" date="2018-06" db="EMBL/GenBank/DDBJ databases">
        <authorList>
            <consortium name="Pathogen Informatics"/>
            <person name="Doyle S."/>
        </authorList>
    </citation>
    <scope>NUCLEOTIDE SEQUENCE [LARGE SCALE GENOMIC DNA]</scope>
    <source>
        <strain evidence="2 3">NCTC13100</strain>
    </source>
</reference>
<protein>
    <submittedName>
        <fullName evidence="2">Domain of uncharacterized function (DUF3784)</fullName>
    </submittedName>
</protein>
<dbReference type="InterPro" id="IPR017259">
    <property type="entry name" value="UCP037672"/>
</dbReference>
<dbReference type="Proteomes" id="UP000254263">
    <property type="component" value="Unassembled WGS sequence"/>
</dbReference>
<feature type="transmembrane region" description="Helical" evidence="1">
    <location>
        <begin position="6"/>
        <end position="30"/>
    </location>
</feature>
<proteinExistence type="predicted"/>
<dbReference type="EMBL" id="UGTI01000001">
    <property type="protein sequence ID" value="SUB77331.1"/>
    <property type="molecule type" value="Genomic_DNA"/>
</dbReference>
<organism evidence="2 3">
    <name type="scientific">Porphyromonas macacae</name>
    <dbReference type="NCBI Taxonomy" id="28115"/>
    <lineage>
        <taxon>Bacteria</taxon>
        <taxon>Pseudomonadati</taxon>
        <taxon>Bacteroidota</taxon>
        <taxon>Bacteroidia</taxon>
        <taxon>Bacteroidales</taxon>
        <taxon>Porphyromonadaceae</taxon>
        <taxon>Porphyromonas</taxon>
    </lineage>
</organism>
<keyword evidence="1" id="KW-0812">Transmembrane</keyword>
<dbReference type="RefSeq" id="WP_018360661.1">
    <property type="nucleotide sequence ID" value="NZ_JRFA01000031.1"/>
</dbReference>
<dbReference type="Pfam" id="PF12650">
    <property type="entry name" value="DUF3784"/>
    <property type="match status" value="1"/>
</dbReference>
<sequence>MTESQSFALIGSALILLVGLFSFFFPNLIAGYNTMSKEEKKKYDIKGIKRMMLITCTISAVLILIAGFFTPWINWLFPIIVIGMCVYIIVSANSKRFKAKMDN</sequence>
<gene>
    <name evidence="2" type="ORF">NCTC13100_00452</name>
</gene>
<name>A0A379DG71_9PORP</name>
<dbReference type="OrthoDB" id="836288at2"/>
<keyword evidence="1" id="KW-1133">Transmembrane helix</keyword>
<evidence type="ECO:0000313" key="3">
    <source>
        <dbReference type="Proteomes" id="UP000254263"/>
    </source>
</evidence>
<feature type="transmembrane region" description="Helical" evidence="1">
    <location>
        <begin position="75"/>
        <end position="93"/>
    </location>
</feature>